<dbReference type="PROSITE" id="PS50011">
    <property type="entry name" value="PROTEIN_KINASE_DOM"/>
    <property type="match status" value="1"/>
</dbReference>
<feature type="region of interest" description="Disordered" evidence="9">
    <location>
        <begin position="555"/>
        <end position="624"/>
    </location>
</feature>
<dbReference type="InterPro" id="IPR011990">
    <property type="entry name" value="TPR-like_helical_dom_sf"/>
</dbReference>
<dbReference type="InterPro" id="IPR017441">
    <property type="entry name" value="Protein_kinase_ATP_BS"/>
</dbReference>
<dbReference type="PROSITE" id="PS00107">
    <property type="entry name" value="PROTEIN_KINASE_ATP"/>
    <property type="match status" value="1"/>
</dbReference>
<evidence type="ECO:0000259" key="10">
    <source>
        <dbReference type="PROSITE" id="PS50011"/>
    </source>
</evidence>
<keyword evidence="4 8" id="KW-0547">Nucleotide-binding</keyword>
<dbReference type="InterPro" id="IPR011009">
    <property type="entry name" value="Kinase-like_dom_sf"/>
</dbReference>
<dbReference type="Pfam" id="PF00069">
    <property type="entry name" value="Pkinase"/>
    <property type="match status" value="1"/>
</dbReference>
<dbReference type="SUPFAM" id="SSF56112">
    <property type="entry name" value="Protein kinase-like (PK-like)"/>
    <property type="match status" value="1"/>
</dbReference>
<evidence type="ECO:0000256" key="1">
    <source>
        <dbReference type="ARBA" id="ARBA00012513"/>
    </source>
</evidence>
<evidence type="ECO:0000256" key="4">
    <source>
        <dbReference type="ARBA" id="ARBA00022741"/>
    </source>
</evidence>
<dbReference type="SMART" id="SM00220">
    <property type="entry name" value="S_TKc"/>
    <property type="match status" value="1"/>
</dbReference>
<proteinExistence type="predicted"/>
<reference evidence="11" key="1">
    <citation type="journal article" date="2005" name="Environ. Microbiol.">
        <title>Genetic and functional properties of uncultivated thermophilic crenarchaeotes from a subsurface gold mine as revealed by analysis of genome fragments.</title>
        <authorList>
            <person name="Nunoura T."/>
            <person name="Hirayama H."/>
            <person name="Takami H."/>
            <person name="Oida H."/>
            <person name="Nishi S."/>
            <person name="Shimamura S."/>
            <person name="Suzuki Y."/>
            <person name="Inagaki F."/>
            <person name="Takai K."/>
            <person name="Nealson K.H."/>
            <person name="Horikoshi K."/>
        </authorList>
    </citation>
    <scope>NUCLEOTIDE SEQUENCE</scope>
</reference>
<dbReference type="EC" id="2.7.11.1" evidence="1"/>
<dbReference type="PROSITE" id="PS00108">
    <property type="entry name" value="PROTEIN_KINASE_ST"/>
    <property type="match status" value="1"/>
</dbReference>
<dbReference type="EMBL" id="AP011679">
    <property type="protein sequence ID" value="BAL54171.1"/>
    <property type="molecule type" value="Genomic_DNA"/>
</dbReference>
<dbReference type="GO" id="GO:0004674">
    <property type="term" value="F:protein serine/threonine kinase activity"/>
    <property type="evidence" value="ECO:0007669"/>
    <property type="project" value="UniProtKB-KW"/>
</dbReference>
<accession>H5SDD5</accession>
<dbReference type="Gene3D" id="1.10.510.10">
    <property type="entry name" value="Transferase(Phosphotransferase) domain 1"/>
    <property type="match status" value="1"/>
</dbReference>
<dbReference type="Pfam" id="PF13432">
    <property type="entry name" value="TPR_16"/>
    <property type="match status" value="1"/>
</dbReference>
<evidence type="ECO:0000313" key="11">
    <source>
        <dbReference type="EMBL" id="BAL54171.1"/>
    </source>
</evidence>
<keyword evidence="6 8" id="KW-0067">ATP-binding</keyword>
<name>H5SDD5_9BACT</name>
<feature type="compositionally biased region" description="Pro residues" evidence="9">
    <location>
        <begin position="561"/>
        <end position="570"/>
    </location>
</feature>
<evidence type="ECO:0000256" key="7">
    <source>
        <dbReference type="PROSITE-ProRule" id="PRU00339"/>
    </source>
</evidence>
<keyword evidence="3" id="KW-0808">Transferase</keyword>
<dbReference type="InterPro" id="IPR000719">
    <property type="entry name" value="Prot_kinase_dom"/>
</dbReference>
<evidence type="ECO:0000256" key="3">
    <source>
        <dbReference type="ARBA" id="ARBA00022679"/>
    </source>
</evidence>
<evidence type="ECO:0000256" key="6">
    <source>
        <dbReference type="ARBA" id="ARBA00022840"/>
    </source>
</evidence>
<feature type="domain" description="Protein kinase" evidence="10">
    <location>
        <begin position="22"/>
        <end position="286"/>
    </location>
</feature>
<evidence type="ECO:0000256" key="2">
    <source>
        <dbReference type="ARBA" id="ARBA00022527"/>
    </source>
</evidence>
<evidence type="ECO:0000256" key="9">
    <source>
        <dbReference type="SAM" id="MobiDB-lite"/>
    </source>
</evidence>
<organism evidence="11">
    <name type="scientific">uncultured Acidobacteriota bacterium</name>
    <dbReference type="NCBI Taxonomy" id="171953"/>
    <lineage>
        <taxon>Bacteria</taxon>
        <taxon>Pseudomonadati</taxon>
        <taxon>Acidobacteriota</taxon>
        <taxon>environmental samples</taxon>
    </lineage>
</organism>
<dbReference type="PANTHER" id="PTHR43289">
    <property type="entry name" value="MITOGEN-ACTIVATED PROTEIN KINASE KINASE KINASE 20-RELATED"/>
    <property type="match status" value="1"/>
</dbReference>
<dbReference type="InterPro" id="IPR013784">
    <property type="entry name" value="Carb-bd-like_fold"/>
</dbReference>
<reference evidence="11" key="2">
    <citation type="journal article" date="2012" name="PLoS ONE">
        <title>A Deeply Branching Thermophilic Bacterium with an Ancient Acetyl-CoA Pathway Dominates a Subsurface Ecosystem.</title>
        <authorList>
            <person name="Takami H."/>
            <person name="Noguchi H."/>
            <person name="Takaki Y."/>
            <person name="Uchiyama I."/>
            <person name="Toyoda A."/>
            <person name="Nishi S."/>
            <person name="Chee G.-J."/>
            <person name="Arai W."/>
            <person name="Nunoura T."/>
            <person name="Itoh T."/>
            <person name="Hattori M."/>
            <person name="Takai K."/>
        </authorList>
    </citation>
    <scope>NUCLEOTIDE SEQUENCE</scope>
</reference>
<dbReference type="Gene3D" id="1.25.40.10">
    <property type="entry name" value="Tetratricopeptide repeat domain"/>
    <property type="match status" value="1"/>
</dbReference>
<dbReference type="Gene3D" id="3.30.200.20">
    <property type="entry name" value="Phosphorylase Kinase, domain 1"/>
    <property type="match status" value="1"/>
</dbReference>
<dbReference type="CDD" id="cd14014">
    <property type="entry name" value="STKc_PknB_like"/>
    <property type="match status" value="1"/>
</dbReference>
<protein>
    <recommendedName>
        <fullName evidence="1">non-specific serine/threonine protein kinase</fullName>
        <ecNumber evidence="1">2.7.11.1</ecNumber>
    </recommendedName>
</protein>
<keyword evidence="5 11" id="KW-0418">Kinase</keyword>
<feature type="binding site" evidence="8">
    <location>
        <position position="51"/>
    </location>
    <ligand>
        <name>ATP</name>
        <dbReference type="ChEBI" id="CHEBI:30616"/>
    </ligand>
</feature>
<dbReference type="AlphaFoldDB" id="H5SDD5"/>
<feature type="repeat" description="TPR" evidence="7">
    <location>
        <begin position="626"/>
        <end position="659"/>
    </location>
</feature>
<dbReference type="SMART" id="SM00028">
    <property type="entry name" value="TPR"/>
    <property type="match status" value="2"/>
</dbReference>
<sequence length="713" mass="78306">MKGPKLTRDPYGLVGTTLAHRYHLEELVGIGGMGVVYRARHLVTTAMVAVKVLKPDLALADPELVEAFFKEAKATVGLDHPYIVRVTDAAMTDDGLPFLVMEWLSGRTLEEEIRRRGPLPLAQVATFLEQIGEALAHAHARGIVHRDLKPANFMLVTDYKGELIPKILDFGIAKVLHSTASARVSRAMGTVHYASPEQFRAGAAIDHRSDIYSLGIVTYQMLTGRVPFDAASVERVIYEHLHVPPPSPRDFRPELPPAVEEVLARALAKDPEARFSSALELARAFRHAIGRGGGELRLECRDARTRAPVAAALVYLDGRYAGQTDAEGKWGIRDLAARPHIVEVASPRHHLWRETVSSERGEECVLLVELNPLPLGSILLRCAVAHAEVFLDGVRVGVTDERGSCVLNGIRAGRHRLTVRHPQYAPAHIECDVVEGEMLPLVLTLRPCRGRILTRLAFWKKKEGVTARATAMKGRLPPPSAIFDTLADTATQRIAPAAPTEENARPRVTARWWRSRRALAGGIVGLSLAGFGLALWLWRGSKEVPSPAPEVRWEVTSAEPVSPPSPPLPEPSRRSEAPPAASIRRPSSAIPSLTSPPQAGSPAEAASVKEPSSRIEETTSASPLAIAEHVRRGNEHFTAGRYDDALREYHAAQRLDPSNPDVYYLIGLVHERRGEYEAAREAFQQCTDGPYAAVARNHVKMLEKKRLKPRQKP</sequence>
<feature type="compositionally biased region" description="Low complexity" evidence="9">
    <location>
        <begin position="577"/>
        <end position="593"/>
    </location>
</feature>
<gene>
    <name evidence="11" type="ORF">HGMM_F13B08C29</name>
</gene>
<dbReference type="PROSITE" id="PS50005">
    <property type="entry name" value="TPR"/>
    <property type="match status" value="1"/>
</dbReference>
<dbReference type="FunFam" id="1.10.510.10:FF:000021">
    <property type="entry name" value="Serine/threonine protein kinase"/>
    <property type="match status" value="1"/>
</dbReference>
<dbReference type="GO" id="GO:0005524">
    <property type="term" value="F:ATP binding"/>
    <property type="evidence" value="ECO:0007669"/>
    <property type="project" value="UniProtKB-UniRule"/>
</dbReference>
<keyword evidence="2" id="KW-0723">Serine/threonine-protein kinase</keyword>
<evidence type="ECO:0000256" key="5">
    <source>
        <dbReference type="ARBA" id="ARBA00022777"/>
    </source>
</evidence>
<keyword evidence="7" id="KW-0802">TPR repeat</keyword>
<dbReference type="SUPFAM" id="SSF49452">
    <property type="entry name" value="Starch-binding domain-like"/>
    <property type="match status" value="1"/>
</dbReference>
<evidence type="ECO:0000256" key="8">
    <source>
        <dbReference type="PROSITE-ProRule" id="PRU10141"/>
    </source>
</evidence>
<dbReference type="InterPro" id="IPR019734">
    <property type="entry name" value="TPR_rpt"/>
</dbReference>
<dbReference type="GO" id="GO:0030246">
    <property type="term" value="F:carbohydrate binding"/>
    <property type="evidence" value="ECO:0007669"/>
    <property type="project" value="InterPro"/>
</dbReference>
<dbReference type="InterPro" id="IPR008271">
    <property type="entry name" value="Ser/Thr_kinase_AS"/>
</dbReference>
<dbReference type="PANTHER" id="PTHR43289:SF34">
    <property type="entry name" value="SERINE_THREONINE-PROTEIN KINASE YBDM-RELATED"/>
    <property type="match status" value="1"/>
</dbReference>
<dbReference type="SUPFAM" id="SSF48452">
    <property type="entry name" value="TPR-like"/>
    <property type="match status" value="1"/>
</dbReference>